<dbReference type="EMBL" id="OZ019899">
    <property type="protein sequence ID" value="CAK9232129.1"/>
    <property type="molecule type" value="Genomic_DNA"/>
</dbReference>
<feature type="region of interest" description="Disordered" evidence="1">
    <location>
        <begin position="224"/>
        <end position="275"/>
    </location>
</feature>
<keyword evidence="3" id="KW-1185">Reference proteome</keyword>
<gene>
    <name evidence="2" type="ORF">CSSPTR1EN2_LOCUS21103</name>
</gene>
<dbReference type="PANTHER" id="PTHR31286">
    <property type="entry name" value="GLYCINE-RICH CELL WALL STRUCTURAL PROTEIN 1.8-LIKE"/>
    <property type="match status" value="1"/>
</dbReference>
<dbReference type="Proteomes" id="UP001497512">
    <property type="component" value="Chromosome 7"/>
</dbReference>
<dbReference type="PANTHER" id="PTHR31286:SF180">
    <property type="entry name" value="OS10G0362600 PROTEIN"/>
    <property type="match status" value="1"/>
</dbReference>
<sequence length="275" mass="30195">MDRGLELEAEFSHEMVFEMQSNAARKARRTVIGCTLGGRPTFKALHECLKLHLPATFTSTTLLTRGYFLISFENGEGAIATRKLTMVDWSGLSLSLSRFSPDFDSSAQGAEAFLTHTIKVQFPDLHEQFRNGKALTIMASKLGAVLEIEAAKSYIKRPAGPMVTVEVQDISRLARFIRIPSMAEGAPTTNTIRQRILYSGLRNQCRKCRQFNHHTRACNVNLAKPKEGPPQHIPTQGVNKGEVTGTHGAAQGAAHARGPKPQAIAPLTLNPTKKH</sequence>
<protein>
    <submittedName>
        <fullName evidence="2">Uncharacterized protein</fullName>
    </submittedName>
</protein>
<evidence type="ECO:0000313" key="3">
    <source>
        <dbReference type="Proteomes" id="UP001497512"/>
    </source>
</evidence>
<organism evidence="2 3">
    <name type="scientific">Sphagnum troendelagicum</name>
    <dbReference type="NCBI Taxonomy" id="128251"/>
    <lineage>
        <taxon>Eukaryota</taxon>
        <taxon>Viridiplantae</taxon>
        <taxon>Streptophyta</taxon>
        <taxon>Embryophyta</taxon>
        <taxon>Bryophyta</taxon>
        <taxon>Sphagnophytina</taxon>
        <taxon>Sphagnopsida</taxon>
        <taxon>Sphagnales</taxon>
        <taxon>Sphagnaceae</taxon>
        <taxon>Sphagnum</taxon>
    </lineage>
</organism>
<reference evidence="2" key="1">
    <citation type="submission" date="2024-02" db="EMBL/GenBank/DDBJ databases">
        <authorList>
            <consortium name="ELIXIR-Norway"/>
            <consortium name="Elixir Norway"/>
        </authorList>
    </citation>
    <scope>NUCLEOTIDE SEQUENCE</scope>
</reference>
<feature type="compositionally biased region" description="Low complexity" evidence="1">
    <location>
        <begin position="244"/>
        <end position="256"/>
    </location>
</feature>
<proteinExistence type="predicted"/>
<dbReference type="InterPro" id="IPR040256">
    <property type="entry name" value="At4g02000-like"/>
</dbReference>
<accession>A0ABP0UY12</accession>
<evidence type="ECO:0000256" key="1">
    <source>
        <dbReference type="SAM" id="MobiDB-lite"/>
    </source>
</evidence>
<name>A0ABP0UY12_9BRYO</name>
<evidence type="ECO:0000313" key="2">
    <source>
        <dbReference type="EMBL" id="CAK9232129.1"/>
    </source>
</evidence>